<dbReference type="Pfam" id="PF21810">
    <property type="entry name" value="DUF6880"/>
    <property type="match status" value="1"/>
</dbReference>
<keyword evidence="2" id="KW-1185">Reference proteome</keyword>
<organism evidence="1 2">
    <name type="scientific">Desulfatitalea alkaliphila</name>
    <dbReference type="NCBI Taxonomy" id="2929485"/>
    <lineage>
        <taxon>Bacteria</taxon>
        <taxon>Pseudomonadati</taxon>
        <taxon>Thermodesulfobacteriota</taxon>
        <taxon>Desulfobacteria</taxon>
        <taxon>Desulfobacterales</taxon>
        <taxon>Desulfosarcinaceae</taxon>
        <taxon>Desulfatitalea</taxon>
    </lineage>
</organism>
<dbReference type="Proteomes" id="UP001165427">
    <property type="component" value="Unassembled WGS sequence"/>
</dbReference>
<sequence length="458" mass="52960">MKTTKNQRNTVSPRKRKQNDLLEQAIEAALSPGSFISYEAAWSFVDDVQDVADEIEKIIKKEPRRAAHLFETFIAACHEKAEEIDDSSGNFGMLVDDLFRGWIQARQAANHDPDETAKSLLTWMEDDPFGFCHDLDREAVKVLDKVGLDAFVRRIRAKFESTMTPHDNEKRYPGYARRRWGGVLKTLLAGQRNVDAYIALCEQTELEAVDCKAIAVMYRSRRRPEDALTWVERGLEIARSDSRRSFGEHDLREMKRSLLARLNRPADALQSAWSEFEAHPSSFSYKELMRYVPAKEKMAWHQKAMEVSERGDLSAQIELWLERKESDRLISRLHKVTDEELEDLSHYRTEPLARKLERSHPEISARVYRALCMRIVNAGKSKYYDAALDNIEHAKKCYAKAGLNADWQAVVADVRARHFRKKGFMAEFEDIVSDAPKYVEPPFLERAKARWPRKPVGR</sequence>
<dbReference type="RefSeq" id="WP_246902895.1">
    <property type="nucleotide sequence ID" value="NZ_JALJRB010000002.1"/>
</dbReference>
<accession>A0AA41UHE4</accession>
<comment type="caution">
    <text evidence="1">The sequence shown here is derived from an EMBL/GenBank/DDBJ whole genome shotgun (WGS) entry which is preliminary data.</text>
</comment>
<dbReference type="EMBL" id="JALJRB010000002">
    <property type="protein sequence ID" value="MCJ8499530.1"/>
    <property type="molecule type" value="Genomic_DNA"/>
</dbReference>
<dbReference type="InterPro" id="IPR049245">
    <property type="entry name" value="DUF6880"/>
</dbReference>
<protein>
    <submittedName>
        <fullName evidence="1">Uncharacterized protein</fullName>
    </submittedName>
</protein>
<reference evidence="1" key="1">
    <citation type="submission" date="2022-04" db="EMBL/GenBank/DDBJ databases">
        <title>Desulfatitalea alkaliphila sp. nov., a novel anaerobic sulfate-reducing bacterium isolated from terrestrial mud volcano, Taman Peninsula, Russia.</title>
        <authorList>
            <person name="Khomyakova M.A."/>
            <person name="Merkel A.Y."/>
            <person name="Slobodkin A.I."/>
        </authorList>
    </citation>
    <scope>NUCLEOTIDE SEQUENCE</scope>
    <source>
        <strain evidence="1">M08but</strain>
    </source>
</reference>
<evidence type="ECO:0000313" key="2">
    <source>
        <dbReference type="Proteomes" id="UP001165427"/>
    </source>
</evidence>
<name>A0AA41UHE4_9BACT</name>
<proteinExistence type="predicted"/>
<gene>
    <name evidence="1" type="ORF">MRX98_03010</name>
</gene>
<evidence type="ECO:0000313" key="1">
    <source>
        <dbReference type="EMBL" id="MCJ8499530.1"/>
    </source>
</evidence>
<dbReference type="AlphaFoldDB" id="A0AA41UHE4"/>